<keyword evidence="3 5" id="KW-0175">Coiled coil</keyword>
<dbReference type="InterPro" id="IPR000727">
    <property type="entry name" value="T_SNARE_dom"/>
</dbReference>
<dbReference type="Gene3D" id="3.30.1520.10">
    <property type="entry name" value="Phox-like domain"/>
    <property type="match status" value="1"/>
</dbReference>
<accession>A0A1G4J9C8</accession>
<evidence type="ECO:0000259" key="6">
    <source>
        <dbReference type="PROSITE" id="PS50192"/>
    </source>
</evidence>
<organism evidence="8 9">
    <name type="scientific">Lachancea mirantina</name>
    <dbReference type="NCBI Taxonomy" id="1230905"/>
    <lineage>
        <taxon>Eukaryota</taxon>
        <taxon>Fungi</taxon>
        <taxon>Dikarya</taxon>
        <taxon>Ascomycota</taxon>
        <taxon>Saccharomycotina</taxon>
        <taxon>Saccharomycetes</taxon>
        <taxon>Saccharomycetales</taxon>
        <taxon>Saccharomycetaceae</taxon>
        <taxon>Lachancea</taxon>
    </lineage>
</organism>
<reference evidence="8 9" key="1">
    <citation type="submission" date="2016-03" db="EMBL/GenBank/DDBJ databases">
        <authorList>
            <person name="Devillers H."/>
        </authorList>
    </citation>
    <scope>NUCLEOTIDE SEQUENCE [LARGE SCALE GENOMIC DNA]</scope>
    <source>
        <strain evidence="8">CBS 11717</strain>
    </source>
</reference>
<dbReference type="Pfam" id="PF00787">
    <property type="entry name" value="PX"/>
    <property type="match status" value="1"/>
</dbReference>
<dbReference type="InterPro" id="IPR036871">
    <property type="entry name" value="PX_dom_sf"/>
</dbReference>
<dbReference type="AlphaFoldDB" id="A0A1G4J9C8"/>
<dbReference type="SUPFAM" id="SSF64268">
    <property type="entry name" value="PX domain"/>
    <property type="match status" value="1"/>
</dbReference>
<dbReference type="CDD" id="cd06897">
    <property type="entry name" value="PX_SNARE"/>
    <property type="match status" value="1"/>
</dbReference>
<dbReference type="STRING" id="1230905.A0A1G4J9C8"/>
<dbReference type="SMART" id="SM00312">
    <property type="entry name" value="PX"/>
    <property type="match status" value="1"/>
</dbReference>
<evidence type="ECO:0000256" key="5">
    <source>
        <dbReference type="SAM" id="Coils"/>
    </source>
</evidence>
<dbReference type="SMART" id="SM00397">
    <property type="entry name" value="t_SNARE"/>
    <property type="match status" value="1"/>
</dbReference>
<dbReference type="CDD" id="cd15858">
    <property type="entry name" value="SNARE_VAM7"/>
    <property type="match status" value="1"/>
</dbReference>
<evidence type="ECO:0000256" key="1">
    <source>
        <dbReference type="ARBA" id="ARBA00004116"/>
    </source>
</evidence>
<comment type="subcellular location">
    <subcellularLocation>
        <location evidence="1">Vacuole</location>
    </subcellularLocation>
</comment>
<feature type="domain" description="T-SNARE coiled-coil homology" evidence="6">
    <location>
        <begin position="273"/>
        <end position="335"/>
    </location>
</feature>
<gene>
    <name evidence="8" type="ORF">LAMI_0D02718G</name>
</gene>
<evidence type="ECO:0000256" key="2">
    <source>
        <dbReference type="ARBA" id="ARBA00022554"/>
    </source>
</evidence>
<dbReference type="GO" id="GO:0035091">
    <property type="term" value="F:phosphatidylinositol binding"/>
    <property type="evidence" value="ECO:0007669"/>
    <property type="project" value="InterPro"/>
</dbReference>
<keyword evidence="9" id="KW-1185">Reference proteome</keyword>
<feature type="domain" description="PX" evidence="7">
    <location>
        <begin position="5"/>
        <end position="131"/>
    </location>
</feature>
<dbReference type="GO" id="GO:0000329">
    <property type="term" value="C:fungal-type vacuole membrane"/>
    <property type="evidence" value="ECO:0007669"/>
    <property type="project" value="UniProtKB-ARBA"/>
</dbReference>
<name>A0A1G4J9C8_9SACH</name>
<dbReference type="GO" id="GO:0016192">
    <property type="term" value="P:vesicle-mediated transport"/>
    <property type="evidence" value="ECO:0007669"/>
    <property type="project" value="UniProtKB-ARBA"/>
</dbReference>
<protein>
    <submittedName>
        <fullName evidence="8">LAMI_0D02718g1_1</fullName>
    </submittedName>
</protein>
<evidence type="ECO:0000313" key="8">
    <source>
        <dbReference type="EMBL" id="SCU86579.1"/>
    </source>
</evidence>
<evidence type="ECO:0000256" key="3">
    <source>
        <dbReference type="ARBA" id="ARBA00023054"/>
    </source>
</evidence>
<dbReference type="PROSITE" id="PS50192">
    <property type="entry name" value="T_SNARE"/>
    <property type="match status" value="1"/>
</dbReference>
<dbReference type="Gene3D" id="1.20.5.110">
    <property type="match status" value="1"/>
</dbReference>
<dbReference type="OrthoDB" id="428895at2759"/>
<comment type="function">
    <text evidence="4">Essential for proper morphogenesis of the vacuole. May exist as structural reinforcement on the surface of the vacuolar membrane and be required for maintenance against rupture by osmotic pressure.</text>
</comment>
<dbReference type="GO" id="GO:0097576">
    <property type="term" value="P:vacuole fusion"/>
    <property type="evidence" value="ECO:0007669"/>
    <property type="project" value="UniProtKB-ARBA"/>
</dbReference>
<proteinExistence type="predicted"/>
<dbReference type="GO" id="GO:0007034">
    <property type="term" value="P:vacuolar transport"/>
    <property type="evidence" value="ECO:0007669"/>
    <property type="project" value="UniProtKB-ARBA"/>
</dbReference>
<dbReference type="EMBL" id="LT598463">
    <property type="protein sequence ID" value="SCU86579.1"/>
    <property type="molecule type" value="Genomic_DNA"/>
</dbReference>
<evidence type="ECO:0000259" key="7">
    <source>
        <dbReference type="PROSITE" id="PS50195"/>
    </source>
</evidence>
<dbReference type="PROSITE" id="PS50195">
    <property type="entry name" value="PX"/>
    <property type="match status" value="1"/>
</dbReference>
<feature type="coiled-coil region" evidence="5">
    <location>
        <begin position="269"/>
        <end position="296"/>
    </location>
</feature>
<dbReference type="Proteomes" id="UP000191024">
    <property type="component" value="Chromosome D"/>
</dbReference>
<sequence length="339" mass="39574">MSGNDLRVHVGVLIDDVQVVKGAFALYRVDLKVSKGDNYSHDYHVFRRFSEFWKLKKDLEHDVNSELPYELSSQRYTIWGRSVRSCDPDVIEERKKELTSFLHDMLNDSFDTRWKRSPYVCQFLQLPSDWYTIPSRRKLTATDQNETLTEEELRNAEKWLEEFRNCKRIMEENRKSSRGSRSLAQLRLRLSNLENGLVFLRDNKVVGVGEIQRRENLLKVLKSDLNSSFSGTAEDRGLDSSFLVSQKPGAGRRIGETDTTMTRNNQQLLQLHKDTMKDQDEELEKLRGVIKNQKNLSLAMNQELATQNELLDMMSEDVEQTAIKLRMANRSAKRFNERS</sequence>
<dbReference type="SUPFAM" id="SSF58038">
    <property type="entry name" value="SNARE fusion complex"/>
    <property type="match status" value="1"/>
</dbReference>
<evidence type="ECO:0000256" key="4">
    <source>
        <dbReference type="ARBA" id="ARBA00054927"/>
    </source>
</evidence>
<evidence type="ECO:0000313" key="9">
    <source>
        <dbReference type="Proteomes" id="UP000191024"/>
    </source>
</evidence>
<dbReference type="FunFam" id="1.20.5.110:FF:000058">
    <property type="entry name" value="VAM7p Vacuolar SNARE protein"/>
    <property type="match status" value="1"/>
</dbReference>
<dbReference type="InterPro" id="IPR001683">
    <property type="entry name" value="PX_dom"/>
</dbReference>
<keyword evidence="2" id="KW-0926">Vacuole</keyword>